<protein>
    <submittedName>
        <fullName evidence="2">GNAT family N-acetyltransferase</fullName>
    </submittedName>
</protein>
<dbReference type="AlphaFoldDB" id="A0A7X3G9P1"/>
<dbReference type="PANTHER" id="PTHR39173">
    <property type="entry name" value="ACETYLTRANSFERASE"/>
    <property type="match status" value="1"/>
</dbReference>
<dbReference type="Pfam" id="PF13302">
    <property type="entry name" value="Acetyltransf_3"/>
    <property type="match status" value="1"/>
</dbReference>
<reference evidence="2 3" key="1">
    <citation type="submission" date="2019-12" db="EMBL/GenBank/DDBJ databases">
        <title>Microbes associate with the intestines of laboratory mice.</title>
        <authorList>
            <person name="Navarre W."/>
            <person name="Wong E."/>
        </authorList>
    </citation>
    <scope>NUCLEOTIDE SEQUENCE [LARGE SCALE GENOMIC DNA]</scope>
    <source>
        <strain evidence="2 3">NM51_B2-22</strain>
    </source>
</reference>
<evidence type="ECO:0000313" key="3">
    <source>
        <dbReference type="Proteomes" id="UP000461595"/>
    </source>
</evidence>
<dbReference type="Proteomes" id="UP000461595">
    <property type="component" value="Unassembled WGS sequence"/>
</dbReference>
<dbReference type="RefSeq" id="WP_160333429.1">
    <property type="nucleotide sequence ID" value="NZ_WSRS01000111.1"/>
</dbReference>
<name>A0A7X3G9P1_9STRE</name>
<gene>
    <name evidence="2" type="ORF">E5983_08610</name>
</gene>
<dbReference type="Gene3D" id="3.40.630.30">
    <property type="match status" value="1"/>
</dbReference>
<dbReference type="InterPro" id="IPR016181">
    <property type="entry name" value="Acyl_CoA_acyltransferase"/>
</dbReference>
<comment type="caution">
    <text evidence="2">The sequence shown here is derived from an EMBL/GenBank/DDBJ whole genome shotgun (WGS) entry which is preliminary data.</text>
</comment>
<evidence type="ECO:0000259" key="1">
    <source>
        <dbReference type="PROSITE" id="PS51186"/>
    </source>
</evidence>
<feature type="domain" description="N-acetyltransferase" evidence="1">
    <location>
        <begin position="8"/>
        <end position="172"/>
    </location>
</feature>
<dbReference type="InterPro" id="IPR000182">
    <property type="entry name" value="GNAT_dom"/>
</dbReference>
<organism evidence="2 3">
    <name type="scientific">Streptococcus danieliae</name>
    <dbReference type="NCBI Taxonomy" id="747656"/>
    <lineage>
        <taxon>Bacteria</taxon>
        <taxon>Bacillati</taxon>
        <taxon>Bacillota</taxon>
        <taxon>Bacilli</taxon>
        <taxon>Lactobacillales</taxon>
        <taxon>Streptococcaceae</taxon>
        <taxon>Streptococcus</taxon>
    </lineage>
</organism>
<dbReference type="GO" id="GO:0016747">
    <property type="term" value="F:acyltransferase activity, transferring groups other than amino-acyl groups"/>
    <property type="evidence" value="ECO:0007669"/>
    <property type="project" value="InterPro"/>
</dbReference>
<dbReference type="EMBL" id="WSRS01000111">
    <property type="protein sequence ID" value="MVX59684.1"/>
    <property type="molecule type" value="Genomic_DNA"/>
</dbReference>
<sequence length="176" mass="19933">MKKETSKLRLRRPTLADKETVLAMFAEFQASGSAMDGGYYEEGQDFVSWVEQNRDHELGLNLPDGFVPAIQYVSFDEEGQAIGFLHLRLRLNDYLLNMGGHIGYSIRPSQRRKGYAKEQLKQGLQEALSKNIARVLVTCDENNEGSRRTILACGGVLEDSREGVERYWIEVEDAQS</sequence>
<dbReference type="PROSITE" id="PS51186">
    <property type="entry name" value="GNAT"/>
    <property type="match status" value="1"/>
</dbReference>
<dbReference type="PANTHER" id="PTHR39173:SF1">
    <property type="entry name" value="ACETYLTRANSFERASE"/>
    <property type="match status" value="1"/>
</dbReference>
<accession>A0A7X3G9P1</accession>
<dbReference type="SUPFAM" id="SSF55729">
    <property type="entry name" value="Acyl-CoA N-acyltransferases (Nat)"/>
    <property type="match status" value="1"/>
</dbReference>
<proteinExistence type="predicted"/>
<keyword evidence="2" id="KW-0808">Transferase</keyword>
<evidence type="ECO:0000313" key="2">
    <source>
        <dbReference type="EMBL" id="MVX59684.1"/>
    </source>
</evidence>
<dbReference type="OrthoDB" id="9797989at2"/>